<feature type="domain" description="YhcG PDDEXK nuclease" evidence="1">
    <location>
        <begin position="174"/>
        <end position="328"/>
    </location>
</feature>
<evidence type="ECO:0000313" key="3">
    <source>
        <dbReference type="EMBL" id="MBS0029556.1"/>
    </source>
</evidence>
<evidence type="ECO:0000259" key="1">
    <source>
        <dbReference type="Pfam" id="PF06250"/>
    </source>
</evidence>
<dbReference type="Pfam" id="PF17761">
    <property type="entry name" value="DUF1016_N"/>
    <property type="match status" value="1"/>
</dbReference>
<dbReference type="RefSeq" id="WP_211974636.1">
    <property type="nucleotide sequence ID" value="NZ_CBFHAM010000016.1"/>
</dbReference>
<keyword evidence="4" id="KW-1185">Reference proteome</keyword>
<dbReference type="InterPro" id="IPR009362">
    <property type="entry name" value="YhcG_C"/>
</dbReference>
<dbReference type="InterPro" id="IPR053148">
    <property type="entry name" value="PD-DEXK-like_domain"/>
</dbReference>
<dbReference type="PANTHER" id="PTHR30547:SF0">
    <property type="entry name" value="BLR8175 PROTEIN"/>
    <property type="match status" value="1"/>
</dbReference>
<dbReference type="PANTHER" id="PTHR30547">
    <property type="entry name" value="UNCHARACTERIZED PROTEIN YHCG-RELATED"/>
    <property type="match status" value="1"/>
</dbReference>
<proteinExistence type="predicted"/>
<protein>
    <submittedName>
        <fullName evidence="3">DUF1016 family protein</fullName>
    </submittedName>
</protein>
<feature type="domain" description="YhcG N-terminal" evidence="2">
    <location>
        <begin position="10"/>
        <end position="151"/>
    </location>
</feature>
<accession>A0ABS5J3D3</accession>
<name>A0ABS5J3D3_9BACT</name>
<dbReference type="Proteomes" id="UP000676386">
    <property type="component" value="Unassembled WGS sequence"/>
</dbReference>
<organism evidence="3 4">
    <name type="scientific">Chitinophaga hostae</name>
    <dbReference type="NCBI Taxonomy" id="2831022"/>
    <lineage>
        <taxon>Bacteria</taxon>
        <taxon>Pseudomonadati</taxon>
        <taxon>Bacteroidota</taxon>
        <taxon>Chitinophagia</taxon>
        <taxon>Chitinophagales</taxon>
        <taxon>Chitinophagaceae</taxon>
        <taxon>Chitinophaga</taxon>
    </lineage>
</organism>
<evidence type="ECO:0000313" key="4">
    <source>
        <dbReference type="Proteomes" id="UP000676386"/>
    </source>
</evidence>
<comment type="caution">
    <text evidence="3">The sequence shown here is derived from an EMBL/GenBank/DDBJ whole genome shotgun (WGS) entry which is preliminary data.</text>
</comment>
<dbReference type="EMBL" id="JAGTXB010000009">
    <property type="protein sequence ID" value="MBS0029556.1"/>
    <property type="molecule type" value="Genomic_DNA"/>
</dbReference>
<dbReference type="InterPro" id="IPR041527">
    <property type="entry name" value="YhcG_N"/>
</dbReference>
<dbReference type="InterPro" id="IPR011856">
    <property type="entry name" value="tRNA_endonuc-like_dom_sf"/>
</dbReference>
<sequence>MSYKEFVQDLKQSIIRSRYIAMRLANQEQLKLYFKLGKMLSEKINVENWGTKVIEQIAMDLQQELNGLKGFSQRNLNNMRQFYETYHSFQIMQSVTAQFEKVVYSISFTHHVLIINKCKTEIEHLFYLTQAAEQFWSVRELEHHINAKLFKHQGNMPNNFSKTLPENIKSKALEVFKDEYLIDFVTINEDDDEGILENEIVNNLKKFIMSMGKGYSFIGNQYKLEVNDNEFFVDLLFYNRHLQCLVAIELKRKKFKPEYAGQLNFYLNVLDDKVKLPHENPSIGIVLCKQKDNTVVDYAIKTIDKAMSVGTYTHFHTHSVPENMKDFLPDAETLSKML</sequence>
<gene>
    <name evidence="3" type="ORF">KE626_19685</name>
</gene>
<reference evidence="3 4" key="1">
    <citation type="submission" date="2021-04" db="EMBL/GenBank/DDBJ databases">
        <title>Chitinophaga sp. nov., isolated from the rhizosphere soil.</title>
        <authorList>
            <person name="He S."/>
        </authorList>
    </citation>
    <scope>NUCLEOTIDE SEQUENCE [LARGE SCALE GENOMIC DNA]</scope>
    <source>
        <strain evidence="3 4">2R12</strain>
    </source>
</reference>
<dbReference type="Gene3D" id="3.40.1350.10">
    <property type="match status" value="1"/>
</dbReference>
<evidence type="ECO:0000259" key="2">
    <source>
        <dbReference type="Pfam" id="PF17761"/>
    </source>
</evidence>
<dbReference type="Pfam" id="PF06250">
    <property type="entry name" value="YhcG_C"/>
    <property type="match status" value="1"/>
</dbReference>